<dbReference type="PANTHER" id="PTHR47326">
    <property type="entry name" value="TRANSPOSABLE ELEMENT TC3 TRANSPOSASE-LIKE PROTEIN"/>
    <property type="match status" value="1"/>
</dbReference>
<evidence type="ECO:0000313" key="3">
    <source>
        <dbReference type="EMBL" id="UYV72831.1"/>
    </source>
</evidence>
<reference evidence="3 4" key="1">
    <citation type="submission" date="2022-01" db="EMBL/GenBank/DDBJ databases">
        <title>A chromosomal length assembly of Cordylochernes scorpioides.</title>
        <authorList>
            <person name="Zeh D."/>
            <person name="Zeh J."/>
        </authorList>
    </citation>
    <scope>NUCLEOTIDE SEQUENCE [LARGE SCALE GENOMIC DNA]</scope>
    <source>
        <strain evidence="3">IN4F17</strain>
        <tissue evidence="3">Whole Body</tissue>
    </source>
</reference>
<gene>
    <name evidence="3" type="ORF">LAZ67_10000920</name>
</gene>
<evidence type="ECO:0000256" key="1">
    <source>
        <dbReference type="ARBA" id="ARBA00004123"/>
    </source>
</evidence>
<evidence type="ECO:0000313" key="4">
    <source>
        <dbReference type="Proteomes" id="UP001235939"/>
    </source>
</evidence>
<dbReference type="InterPro" id="IPR036388">
    <property type="entry name" value="WH-like_DNA-bd_sf"/>
</dbReference>
<feature type="domain" description="Transposase Tc1-like" evidence="2">
    <location>
        <begin position="446"/>
        <end position="514"/>
    </location>
</feature>
<dbReference type="PANTHER" id="PTHR47326:SF1">
    <property type="entry name" value="HTH PSQ-TYPE DOMAIN-CONTAINING PROTEIN"/>
    <property type="match status" value="1"/>
</dbReference>
<dbReference type="InterPro" id="IPR002492">
    <property type="entry name" value="Transposase_Tc1-like"/>
</dbReference>
<comment type="subcellular location">
    <subcellularLocation>
        <location evidence="1">Nucleus</location>
    </subcellularLocation>
</comment>
<dbReference type="EMBL" id="CP092872">
    <property type="protein sequence ID" value="UYV72831.1"/>
    <property type="molecule type" value="Genomic_DNA"/>
</dbReference>
<protein>
    <recommendedName>
        <fullName evidence="2">Transposase Tc1-like domain-containing protein</fullName>
    </recommendedName>
</protein>
<dbReference type="Pfam" id="PF01498">
    <property type="entry name" value="HTH_Tnp_Tc3_2"/>
    <property type="match status" value="1"/>
</dbReference>
<name>A0ABY6KVE2_9ARAC</name>
<keyword evidence="4" id="KW-1185">Reference proteome</keyword>
<dbReference type="Proteomes" id="UP001235939">
    <property type="component" value="Chromosome 10"/>
</dbReference>
<sequence>MAFCHFLINPDSVWVHVGKIHARRRPQERYHQDCNVERHIARTPGSMVWGGISYESMTPLVFIQNTITVQLQITDMLKPVVSSFLGSKLIMPFFEKMIPDHIQPTSHKPSFKLLTSFPGCSPDLFPIEHVWEIMGKKCWQYSQPNKLQQLGQKIDMAWSSIPQEAIKTVPFKFNSENEIIINIVVSQLYDVKENPKVEIEKGFNSPGLTVWGGICSEGIRGLQIFDEKVNGENNLKILKEFMQLKLVKGLPAHYSNIYRTFLNERFPYKLMGRCGPIDWPARSPDLTPARFLLGYLKYKVYHRISNLRMLIYELVFVKVSLKDLDCVWKQIEDISINCGMVACEERSNSCWKQALLFERRAWPESPGCRLRMRINYEFTKILADDLKWRAVGKIEAGQSQVEVAKWLNVNKSVVSKIWKQFIETGTIKRKEGSGRKRKTATSEDLYLVVTAKRHREMTAIQLSNELSSATGTRISRQTVYRRLHEGALYARRPMVCIPLTSAHRRARLNWCLEHHA</sequence>
<dbReference type="InterPro" id="IPR036397">
    <property type="entry name" value="RNaseH_sf"/>
</dbReference>
<dbReference type="InterPro" id="IPR009057">
    <property type="entry name" value="Homeodomain-like_sf"/>
</dbReference>
<evidence type="ECO:0000259" key="2">
    <source>
        <dbReference type="Pfam" id="PF01498"/>
    </source>
</evidence>
<dbReference type="Gene3D" id="1.10.10.10">
    <property type="entry name" value="Winged helix-like DNA-binding domain superfamily/Winged helix DNA-binding domain"/>
    <property type="match status" value="1"/>
</dbReference>
<dbReference type="SUPFAM" id="SSF46689">
    <property type="entry name" value="Homeodomain-like"/>
    <property type="match status" value="1"/>
</dbReference>
<accession>A0ABY6KVE2</accession>
<organism evidence="3 4">
    <name type="scientific">Cordylochernes scorpioides</name>
    <dbReference type="NCBI Taxonomy" id="51811"/>
    <lineage>
        <taxon>Eukaryota</taxon>
        <taxon>Metazoa</taxon>
        <taxon>Ecdysozoa</taxon>
        <taxon>Arthropoda</taxon>
        <taxon>Chelicerata</taxon>
        <taxon>Arachnida</taxon>
        <taxon>Pseudoscorpiones</taxon>
        <taxon>Cheliferoidea</taxon>
        <taxon>Chernetidae</taxon>
        <taxon>Cordylochernes</taxon>
    </lineage>
</organism>
<proteinExistence type="predicted"/>
<dbReference type="Gene3D" id="3.30.420.10">
    <property type="entry name" value="Ribonuclease H-like superfamily/Ribonuclease H"/>
    <property type="match status" value="2"/>
</dbReference>